<dbReference type="InterPro" id="IPR007267">
    <property type="entry name" value="GtrA_DPMS_TM"/>
</dbReference>
<evidence type="ECO:0000256" key="1">
    <source>
        <dbReference type="ARBA" id="ARBA00004141"/>
    </source>
</evidence>
<reference evidence="8 9" key="2">
    <citation type="submission" date="2018-12" db="EMBL/GenBank/DDBJ databases">
        <title>Nakamurella antarcticus sp. nov., isolated from Antarctica South Shetland Islands soil.</title>
        <authorList>
            <person name="Peng F."/>
        </authorList>
    </citation>
    <scope>NUCLEOTIDE SEQUENCE [LARGE SCALE GENOMIC DNA]</scope>
    <source>
        <strain evidence="8 9">S14-144</strain>
    </source>
</reference>
<dbReference type="Proteomes" id="UP000268084">
    <property type="component" value="Chromosome"/>
</dbReference>
<reference evidence="8 9" key="1">
    <citation type="submission" date="2018-11" db="EMBL/GenBank/DDBJ databases">
        <authorList>
            <person name="Da X."/>
        </authorList>
    </citation>
    <scope>NUCLEOTIDE SEQUENCE [LARGE SCALE GENOMIC DNA]</scope>
    <source>
        <strain evidence="8 9">S14-144</strain>
    </source>
</reference>
<dbReference type="PANTHER" id="PTHR38459:SF1">
    <property type="entry name" value="PROPHAGE BACTOPRENOL-LINKED GLUCOSE TRANSLOCASE HOMOLOG"/>
    <property type="match status" value="1"/>
</dbReference>
<evidence type="ECO:0000256" key="6">
    <source>
        <dbReference type="SAM" id="Phobius"/>
    </source>
</evidence>
<accession>A0A3G8ZQP9</accession>
<keyword evidence="4 6" id="KW-1133">Transmembrane helix</keyword>
<gene>
    <name evidence="8" type="ORF">EH165_10545</name>
</gene>
<dbReference type="InterPro" id="IPR051401">
    <property type="entry name" value="GtrA_CellWall_Glycosyl"/>
</dbReference>
<sequence length="142" mass="15655">MAGTPGPLLRLIRDQRIAFLLVGGFNTAIGAFFFILFQLILGDSRYLLVLLCAHICAVLCAFVLYRRFVFRVRGHLARDLARFELVNLTSLLINAALLTVAVSALTLPVLPSQLVITAGTMLISFFGHRGFSFRRTATEGKV</sequence>
<evidence type="ECO:0000256" key="5">
    <source>
        <dbReference type="ARBA" id="ARBA00023136"/>
    </source>
</evidence>
<comment type="similarity">
    <text evidence="2">Belongs to the GtrA family.</text>
</comment>
<feature type="domain" description="GtrA/DPMS transmembrane" evidence="7">
    <location>
        <begin position="19"/>
        <end position="133"/>
    </location>
</feature>
<feature type="transmembrane region" description="Helical" evidence="6">
    <location>
        <begin position="113"/>
        <end position="131"/>
    </location>
</feature>
<evidence type="ECO:0000259" key="7">
    <source>
        <dbReference type="Pfam" id="PF04138"/>
    </source>
</evidence>
<evidence type="ECO:0000313" key="8">
    <source>
        <dbReference type="EMBL" id="AZI59559.1"/>
    </source>
</evidence>
<dbReference type="GO" id="GO:0000271">
    <property type="term" value="P:polysaccharide biosynthetic process"/>
    <property type="evidence" value="ECO:0007669"/>
    <property type="project" value="InterPro"/>
</dbReference>
<evidence type="ECO:0000256" key="3">
    <source>
        <dbReference type="ARBA" id="ARBA00022692"/>
    </source>
</evidence>
<evidence type="ECO:0000313" key="9">
    <source>
        <dbReference type="Proteomes" id="UP000268084"/>
    </source>
</evidence>
<dbReference type="AlphaFoldDB" id="A0A3G8ZQP9"/>
<organism evidence="8 9">
    <name type="scientific">Nakamurella antarctica</name>
    <dbReference type="NCBI Taxonomy" id="1902245"/>
    <lineage>
        <taxon>Bacteria</taxon>
        <taxon>Bacillati</taxon>
        <taxon>Actinomycetota</taxon>
        <taxon>Actinomycetes</taxon>
        <taxon>Nakamurellales</taxon>
        <taxon>Nakamurellaceae</taxon>
        <taxon>Nakamurella</taxon>
    </lineage>
</organism>
<keyword evidence="5 6" id="KW-0472">Membrane</keyword>
<keyword evidence="3 6" id="KW-0812">Transmembrane</keyword>
<name>A0A3G8ZQP9_9ACTN</name>
<feature type="transmembrane region" description="Helical" evidence="6">
    <location>
        <begin position="85"/>
        <end position="107"/>
    </location>
</feature>
<dbReference type="Pfam" id="PF04138">
    <property type="entry name" value="GtrA_DPMS_TM"/>
    <property type="match status" value="1"/>
</dbReference>
<protein>
    <submittedName>
        <fullName evidence="8">GtrA family protein</fullName>
    </submittedName>
</protein>
<feature type="transmembrane region" description="Helical" evidence="6">
    <location>
        <begin position="46"/>
        <end position="65"/>
    </location>
</feature>
<dbReference type="EMBL" id="CP034170">
    <property type="protein sequence ID" value="AZI59559.1"/>
    <property type="molecule type" value="Genomic_DNA"/>
</dbReference>
<dbReference type="PANTHER" id="PTHR38459">
    <property type="entry name" value="PROPHAGE BACTOPRENOL-LINKED GLUCOSE TRANSLOCASE HOMOLOG"/>
    <property type="match status" value="1"/>
</dbReference>
<keyword evidence="9" id="KW-1185">Reference proteome</keyword>
<comment type="subcellular location">
    <subcellularLocation>
        <location evidence="1">Membrane</location>
        <topology evidence="1">Multi-pass membrane protein</topology>
    </subcellularLocation>
</comment>
<proteinExistence type="inferred from homology"/>
<evidence type="ECO:0000256" key="4">
    <source>
        <dbReference type="ARBA" id="ARBA00022989"/>
    </source>
</evidence>
<feature type="transmembrane region" description="Helical" evidence="6">
    <location>
        <begin position="17"/>
        <end position="40"/>
    </location>
</feature>
<dbReference type="GO" id="GO:0005886">
    <property type="term" value="C:plasma membrane"/>
    <property type="evidence" value="ECO:0007669"/>
    <property type="project" value="TreeGrafter"/>
</dbReference>
<dbReference type="OrthoDB" id="4943658at2"/>
<dbReference type="KEGG" id="nak:EH165_10545"/>
<evidence type="ECO:0000256" key="2">
    <source>
        <dbReference type="ARBA" id="ARBA00009399"/>
    </source>
</evidence>